<comment type="similarity">
    <text evidence="2">Belongs to the OST5 family.</text>
</comment>
<keyword evidence="8" id="KW-0732">Signal</keyword>
<evidence type="ECO:0000313" key="10">
    <source>
        <dbReference type="EMBL" id="CAK0906274.1"/>
    </source>
</evidence>
<feature type="signal peptide" evidence="8">
    <location>
        <begin position="1"/>
        <end position="38"/>
    </location>
</feature>
<gene>
    <name evidence="10" type="ORF">PCOR1329_LOCUS81670</name>
</gene>
<feature type="chain" id="PRO_5047042931" description="PDZ domain-containing protein" evidence="8">
    <location>
        <begin position="39"/>
        <end position="945"/>
    </location>
</feature>
<keyword evidence="11" id="KW-1185">Reference proteome</keyword>
<dbReference type="InterPro" id="IPR036869">
    <property type="entry name" value="J_dom_sf"/>
</dbReference>
<dbReference type="EMBL" id="CAUYUJ010021671">
    <property type="protein sequence ID" value="CAK0906274.1"/>
    <property type="molecule type" value="Genomic_DNA"/>
</dbReference>
<feature type="transmembrane region" description="Helical" evidence="7">
    <location>
        <begin position="881"/>
        <end position="902"/>
    </location>
</feature>
<dbReference type="InterPro" id="IPR007915">
    <property type="entry name" value="TMEM258/Ost5"/>
</dbReference>
<organism evidence="10 11">
    <name type="scientific">Prorocentrum cordatum</name>
    <dbReference type="NCBI Taxonomy" id="2364126"/>
    <lineage>
        <taxon>Eukaryota</taxon>
        <taxon>Sar</taxon>
        <taxon>Alveolata</taxon>
        <taxon>Dinophyceae</taxon>
        <taxon>Prorocentrales</taxon>
        <taxon>Prorocentraceae</taxon>
        <taxon>Prorocentrum</taxon>
    </lineage>
</organism>
<dbReference type="InterPro" id="IPR001478">
    <property type="entry name" value="PDZ"/>
</dbReference>
<evidence type="ECO:0000256" key="5">
    <source>
        <dbReference type="ARBA" id="ARBA00023136"/>
    </source>
</evidence>
<evidence type="ECO:0000256" key="7">
    <source>
        <dbReference type="SAM" id="Phobius"/>
    </source>
</evidence>
<evidence type="ECO:0000256" key="1">
    <source>
        <dbReference type="ARBA" id="ARBA00004141"/>
    </source>
</evidence>
<evidence type="ECO:0000256" key="8">
    <source>
        <dbReference type="SAM" id="SignalP"/>
    </source>
</evidence>
<dbReference type="InterPro" id="IPR036034">
    <property type="entry name" value="PDZ_sf"/>
</dbReference>
<feature type="transmembrane region" description="Helical" evidence="7">
    <location>
        <begin position="827"/>
        <end position="846"/>
    </location>
</feature>
<evidence type="ECO:0000256" key="6">
    <source>
        <dbReference type="SAM" id="MobiDB-lite"/>
    </source>
</evidence>
<evidence type="ECO:0000259" key="9">
    <source>
        <dbReference type="PROSITE" id="PS50106"/>
    </source>
</evidence>
<proteinExistence type="inferred from homology"/>
<feature type="domain" description="PDZ" evidence="9">
    <location>
        <begin position="471"/>
        <end position="555"/>
    </location>
</feature>
<dbReference type="Gene3D" id="2.30.42.10">
    <property type="match status" value="1"/>
</dbReference>
<keyword evidence="3 7" id="KW-0812">Transmembrane</keyword>
<evidence type="ECO:0000313" key="11">
    <source>
        <dbReference type="Proteomes" id="UP001189429"/>
    </source>
</evidence>
<keyword evidence="4 7" id="KW-1133">Transmembrane helix</keyword>
<feature type="domain" description="PDZ" evidence="9">
    <location>
        <begin position="676"/>
        <end position="735"/>
    </location>
</feature>
<evidence type="ECO:0000256" key="4">
    <source>
        <dbReference type="ARBA" id="ARBA00022989"/>
    </source>
</evidence>
<keyword evidence="5 7" id="KW-0472">Membrane</keyword>
<dbReference type="Proteomes" id="UP001189429">
    <property type="component" value="Unassembled WGS sequence"/>
</dbReference>
<name>A0ABN9Y1E6_9DINO</name>
<dbReference type="PROSITE" id="PS50106">
    <property type="entry name" value="PDZ"/>
    <property type="match status" value="2"/>
</dbReference>
<sequence length="945" mass="99944">MRRAGPRGHPGPRGAMQLAVAGGRLLALLVLPLPLARAQHGPSHQEVLGLDPEATVLEAQLKYVNLTNTYRPSEKQGPEARKRFAQVQEAFAQLAGEDAVLQEETLSMVDYWEHVQLVDSDPALERFAELQPGGSGHLRIIFLVENAQQRHWSIFTTAARLHGRVKVAQLSPGSAYGALLRSFKVKQHPAVVFFDPLSRVSKVGYGFDGVQQQAERLLRGQHGPEDYIARVQEFDQESFEWRCEGGCDWTLLFATTAAKEYQDFSSALRPFVEACKMLHYSQQAFGASSACFWLRLDRAPAWRSLLEARGADLAGGTAISAMWSGGPPGEAGAKALLVLPKGTAGGTAVELQVWLSDRMKTGIDSMDGLRLPGPPPPLPLALEPWEEATQKGSWAAELWADAVAALDSAGAAKVVAFWQDVQRWDQEDQTMLAGGVMLVVLGLFFLCRACCCGGGGRPTEEQALQVAPVVAVALHKAEGEKLGISFPSSGGAGLNVSDVDEAGLMGRWNSCQPDLERRVQTGDRIVWVSGRDAAGKTLMATSRQAMVNTLKGTGDISLGIAAKRFAQPVQCIRGTVVLKGLSLQEAIDFGPPSRSTGGDASDAIAVEVTALRPPLEAWNARQRELGSCCTQRIEVGDRIVSVNSSTDVRSGLSARDPTVVMARFRPQGVVRTDALDVNIERSGPEDRLGLHIRNRPGDAAEIEVLEVVDGGMVSRWNAGGGRPVFAGDRLVAVNGARDRPGMQAALQTGKATLTFQRYADDGAAAGPGAAGGPGFAGHPSVLQTPSVGAGPAAMGGAGPQGQLGAKQAPAALSGAAAPAAAGGGGCLMLLAGVLAAAAFGVAGLAADGMPSPHTVRMVVGGGRQAMPASFRAFMVQIRPELYDSIAVLFLFAGCALTVSFFWCELTASTDRKCFAFIFQIFQALLASIFLGQGSVFLLTWAGAYV</sequence>
<reference evidence="10" key="1">
    <citation type="submission" date="2023-10" db="EMBL/GenBank/DDBJ databases">
        <authorList>
            <person name="Chen Y."/>
            <person name="Shah S."/>
            <person name="Dougan E. K."/>
            <person name="Thang M."/>
            <person name="Chan C."/>
        </authorList>
    </citation>
    <scope>NUCLEOTIDE SEQUENCE [LARGE SCALE GENOMIC DNA]</scope>
</reference>
<comment type="subcellular location">
    <subcellularLocation>
        <location evidence="1">Membrane</location>
        <topology evidence="1">Multi-pass membrane protein</topology>
    </subcellularLocation>
</comment>
<evidence type="ECO:0000256" key="2">
    <source>
        <dbReference type="ARBA" id="ARBA00009825"/>
    </source>
</evidence>
<evidence type="ECO:0000256" key="3">
    <source>
        <dbReference type="ARBA" id="ARBA00022692"/>
    </source>
</evidence>
<accession>A0ABN9Y1E6</accession>
<comment type="caution">
    <text evidence="10">The sequence shown here is derived from an EMBL/GenBank/DDBJ whole genome shotgun (WGS) entry which is preliminary data.</text>
</comment>
<feature type="region of interest" description="Disordered" evidence="6">
    <location>
        <begin position="769"/>
        <end position="801"/>
    </location>
</feature>
<dbReference type="SUPFAM" id="SSF46565">
    <property type="entry name" value="Chaperone J-domain"/>
    <property type="match status" value="1"/>
</dbReference>
<protein>
    <recommendedName>
        <fullName evidence="9">PDZ domain-containing protein</fullName>
    </recommendedName>
</protein>
<feature type="transmembrane region" description="Helical" evidence="7">
    <location>
        <begin position="914"/>
        <end position="941"/>
    </location>
</feature>
<dbReference type="Pfam" id="PF05251">
    <property type="entry name" value="Ost5"/>
    <property type="match status" value="1"/>
</dbReference>